<dbReference type="AlphaFoldDB" id="A0A1E4T5L0"/>
<keyword evidence="2" id="KW-1185">Reference proteome</keyword>
<evidence type="ECO:0008006" key="3">
    <source>
        <dbReference type="Google" id="ProtNLM"/>
    </source>
</evidence>
<name>A0A1E4T5L0_9ASCO</name>
<gene>
    <name evidence="1" type="ORF">CANARDRAFT_27377</name>
</gene>
<protein>
    <recommendedName>
        <fullName evidence="3">Reverse transcriptase Ty1/copia-type domain-containing protein</fullName>
    </recommendedName>
</protein>
<dbReference type="EMBL" id="KV453849">
    <property type="protein sequence ID" value="ODV87043.1"/>
    <property type="molecule type" value="Genomic_DNA"/>
</dbReference>
<dbReference type="OrthoDB" id="4075035at2759"/>
<proteinExistence type="predicted"/>
<accession>A0A1E4T5L0</accession>
<evidence type="ECO:0000313" key="1">
    <source>
        <dbReference type="EMBL" id="ODV87043.1"/>
    </source>
</evidence>
<sequence length="108" mass="12747">MLKLHYQNGLGDTQKPFTNYDTYSPTLRPEIGRTILAHCTYQPRHFCQLDITTAFLNSHIDNELYLHSYQSQLLRLVNYAYYTRNNSISYGTKTKSERIICYSDIDNR</sequence>
<reference evidence="2" key="1">
    <citation type="submission" date="2016-04" db="EMBL/GenBank/DDBJ databases">
        <title>Comparative genomics of biotechnologically important yeasts.</title>
        <authorList>
            <consortium name="DOE Joint Genome Institute"/>
            <person name="Riley R."/>
            <person name="Haridas S."/>
            <person name="Wolfe K.H."/>
            <person name="Lopes M.R."/>
            <person name="Hittinger C.T."/>
            <person name="Goker M."/>
            <person name="Salamov A."/>
            <person name="Wisecaver J."/>
            <person name="Long T.M."/>
            <person name="Aerts A.L."/>
            <person name="Barry K."/>
            <person name="Choi C."/>
            <person name="Clum A."/>
            <person name="Coughlan A.Y."/>
            <person name="Deshpande S."/>
            <person name="Douglass A.P."/>
            <person name="Hanson S.J."/>
            <person name="Klenk H.-P."/>
            <person name="Labutti K."/>
            <person name="Lapidus A."/>
            <person name="Lindquist E."/>
            <person name="Lipzen A."/>
            <person name="Meier-Kolthoff J.P."/>
            <person name="Ohm R.A."/>
            <person name="Otillar R.P."/>
            <person name="Pangilinan J."/>
            <person name="Peng Y."/>
            <person name="Rokas A."/>
            <person name="Rosa C.A."/>
            <person name="Scheuner C."/>
            <person name="Sibirny A.A."/>
            <person name="Slot J.C."/>
            <person name="Stielow J.B."/>
            <person name="Sun H."/>
            <person name="Kurtzman C.P."/>
            <person name="Blackwell M."/>
            <person name="Grigoriev I.V."/>
            <person name="Jeffries T.W."/>
        </authorList>
    </citation>
    <scope>NUCLEOTIDE SEQUENCE [LARGE SCALE GENOMIC DNA]</scope>
    <source>
        <strain evidence="2">NRRL YB-2248</strain>
    </source>
</reference>
<organism evidence="1 2">
    <name type="scientific">[Candida] arabinofermentans NRRL YB-2248</name>
    <dbReference type="NCBI Taxonomy" id="983967"/>
    <lineage>
        <taxon>Eukaryota</taxon>
        <taxon>Fungi</taxon>
        <taxon>Dikarya</taxon>
        <taxon>Ascomycota</taxon>
        <taxon>Saccharomycotina</taxon>
        <taxon>Pichiomycetes</taxon>
        <taxon>Pichiales</taxon>
        <taxon>Pichiaceae</taxon>
        <taxon>Ogataea</taxon>
        <taxon>Ogataea/Candida clade</taxon>
    </lineage>
</organism>
<dbReference type="Proteomes" id="UP000094801">
    <property type="component" value="Unassembled WGS sequence"/>
</dbReference>
<evidence type="ECO:0000313" key="2">
    <source>
        <dbReference type="Proteomes" id="UP000094801"/>
    </source>
</evidence>